<keyword evidence="2" id="KW-1185">Reference proteome</keyword>
<name>A0ABV3LE18_9MICO</name>
<comment type="caution">
    <text evidence="1">The sequence shown here is derived from an EMBL/GenBank/DDBJ whole genome shotgun (WGS) entry which is preliminary data.</text>
</comment>
<dbReference type="RefSeq" id="WP_366232407.1">
    <property type="nucleotide sequence ID" value="NZ_JBFBMH010000003.1"/>
</dbReference>
<organism evidence="1 2">
    <name type="scientific">Microbacterium profundi</name>
    <dbReference type="NCBI Taxonomy" id="450380"/>
    <lineage>
        <taxon>Bacteria</taxon>
        <taxon>Bacillati</taxon>
        <taxon>Actinomycetota</taxon>
        <taxon>Actinomycetes</taxon>
        <taxon>Micrococcales</taxon>
        <taxon>Microbacteriaceae</taxon>
        <taxon>Microbacterium</taxon>
    </lineage>
</organism>
<dbReference type="Pfam" id="PF13384">
    <property type="entry name" value="HTH_23"/>
    <property type="match status" value="1"/>
</dbReference>
<sequence length="169" mass="18377">MNADITTIEHADISPLPGVQVPALPPDVDPAEYTLGDTPRPRRTSKRIERASRRAEAFALRRNGVSTAAIAQHLGVHPRTVSTWIREAIQAIPGEDASAIRAMELERLDAILAPQMRLALAGDGFAVDRVLRIMERRARLLGLDDAKSGGFEQVGSLLDRLVFGLDGQP</sequence>
<proteinExistence type="predicted"/>
<gene>
    <name evidence="1" type="ORF">AB0301_03575</name>
</gene>
<evidence type="ECO:0000313" key="1">
    <source>
        <dbReference type="EMBL" id="MEW1974154.1"/>
    </source>
</evidence>
<protein>
    <submittedName>
        <fullName evidence="1">Helix-turn-helix domain-containing protein</fullName>
    </submittedName>
</protein>
<accession>A0ABV3LE18</accession>
<dbReference type="EMBL" id="JBFBMH010000003">
    <property type="protein sequence ID" value="MEW1974154.1"/>
    <property type="molecule type" value="Genomic_DNA"/>
</dbReference>
<reference evidence="1 2" key="1">
    <citation type="submission" date="2024-06" db="EMBL/GenBank/DDBJ databases">
        <title>The Natural Products Discovery Center: Release of the First 8490 Sequenced Strains for Exploring Actinobacteria Biosynthetic Diversity.</title>
        <authorList>
            <person name="Kalkreuter E."/>
            <person name="Kautsar S.A."/>
            <person name="Yang D."/>
            <person name="Bader C.D."/>
            <person name="Teijaro C.N."/>
            <person name="Fluegel L."/>
            <person name="Davis C.M."/>
            <person name="Simpson J.R."/>
            <person name="Lauterbach L."/>
            <person name="Steele A.D."/>
            <person name="Gui C."/>
            <person name="Meng S."/>
            <person name="Li G."/>
            <person name="Viehrig K."/>
            <person name="Ye F."/>
            <person name="Su P."/>
            <person name="Kiefer A.F."/>
            <person name="Nichols A."/>
            <person name="Cepeda A.J."/>
            <person name="Yan W."/>
            <person name="Fan B."/>
            <person name="Jiang Y."/>
            <person name="Adhikari A."/>
            <person name="Zheng C.-J."/>
            <person name="Schuster L."/>
            <person name="Cowan T.M."/>
            <person name="Smanski M.J."/>
            <person name="Chevrette M.G."/>
            <person name="De Carvalho L.P.S."/>
            <person name="Shen B."/>
        </authorList>
    </citation>
    <scope>NUCLEOTIDE SEQUENCE [LARGE SCALE GENOMIC DNA]</scope>
    <source>
        <strain evidence="1 2">NPDC077434</strain>
    </source>
</reference>
<evidence type="ECO:0000313" key="2">
    <source>
        <dbReference type="Proteomes" id="UP001553715"/>
    </source>
</evidence>
<dbReference type="InterPro" id="IPR009057">
    <property type="entry name" value="Homeodomain-like_sf"/>
</dbReference>
<dbReference type="SUPFAM" id="SSF46689">
    <property type="entry name" value="Homeodomain-like"/>
    <property type="match status" value="1"/>
</dbReference>
<dbReference type="Proteomes" id="UP001553715">
    <property type="component" value="Unassembled WGS sequence"/>
</dbReference>